<gene>
    <name evidence="1" type="ORF">HNR65_000101</name>
</gene>
<dbReference type="RefSeq" id="WP_181549490.1">
    <property type="nucleotide sequence ID" value="NZ_JACDUS010000001.1"/>
</dbReference>
<sequence>MSGRFARLYQEVDASVNQESVYLHQKLAADRINIVFLSLDFLRNPRQITCMVAPGAAPATAGQHHDQGAAGLVSLFPHRFDPAAMAVVFAALGQRQIPWYAMASSGSMLTVVTDFAVQQQAADALAEYAQLPPGHGPLRVQQDYDDIARRLKSAPETVAQYVEARIRTYGIAVKTGLKLCRIDFHSHEQVLLGRALEGLAADNAGFAYICANRAADGRGHLAVALDPGQTPSDAPDIAAHLAPALCSSRLEIRENVEMLCFHGPHFGDRYGIADKALGCLINAGIPVWLAGCVGATVSIIVPPGMGESGVEALSTSFDRP</sequence>
<dbReference type="AlphaFoldDB" id="A0A7W0C5W8"/>
<keyword evidence="1" id="KW-0808">Transferase</keyword>
<proteinExistence type="predicted"/>
<evidence type="ECO:0000313" key="1">
    <source>
        <dbReference type="EMBL" id="MBA2879794.1"/>
    </source>
</evidence>
<dbReference type="EMBL" id="JACDUS010000001">
    <property type="protein sequence ID" value="MBA2879794.1"/>
    <property type="molecule type" value="Genomic_DNA"/>
</dbReference>
<dbReference type="GO" id="GO:0016301">
    <property type="term" value="F:kinase activity"/>
    <property type="evidence" value="ECO:0007669"/>
    <property type="project" value="UniProtKB-KW"/>
</dbReference>
<reference evidence="1 2" key="1">
    <citation type="submission" date="2020-07" db="EMBL/GenBank/DDBJ databases">
        <title>Genomic Encyclopedia of Type Strains, Phase IV (KMG-IV): sequencing the most valuable type-strain genomes for metagenomic binning, comparative biology and taxonomic classification.</title>
        <authorList>
            <person name="Goeker M."/>
        </authorList>
    </citation>
    <scope>NUCLEOTIDE SEQUENCE [LARGE SCALE GENOMIC DNA]</scope>
    <source>
        <strain evidence="1 2">DSM 17721</strain>
    </source>
</reference>
<protein>
    <submittedName>
        <fullName evidence="1">Aspartokinase</fullName>
    </submittedName>
</protein>
<keyword evidence="1" id="KW-0418">Kinase</keyword>
<accession>A0A7W0C5W8</accession>
<organism evidence="1 2">
    <name type="scientific">Desulfosalsimonas propionicica</name>
    <dbReference type="NCBI Taxonomy" id="332175"/>
    <lineage>
        <taxon>Bacteria</taxon>
        <taxon>Pseudomonadati</taxon>
        <taxon>Thermodesulfobacteriota</taxon>
        <taxon>Desulfobacteria</taxon>
        <taxon>Desulfobacterales</taxon>
        <taxon>Desulfosalsimonadaceae</taxon>
        <taxon>Desulfosalsimonas</taxon>
    </lineage>
</organism>
<keyword evidence="2" id="KW-1185">Reference proteome</keyword>
<comment type="caution">
    <text evidence="1">The sequence shown here is derived from an EMBL/GenBank/DDBJ whole genome shotgun (WGS) entry which is preliminary data.</text>
</comment>
<dbReference type="Proteomes" id="UP000525298">
    <property type="component" value="Unassembled WGS sequence"/>
</dbReference>
<evidence type="ECO:0000313" key="2">
    <source>
        <dbReference type="Proteomes" id="UP000525298"/>
    </source>
</evidence>
<name>A0A7W0C5W8_9BACT</name>